<dbReference type="Proteomes" id="UP000182264">
    <property type="component" value="Chromosome"/>
</dbReference>
<organism evidence="1 2">
    <name type="scientific">Syntrophotalea acetylenica</name>
    <name type="common">Pelobacter acetylenicus</name>
    <dbReference type="NCBI Taxonomy" id="29542"/>
    <lineage>
        <taxon>Bacteria</taxon>
        <taxon>Pseudomonadati</taxon>
        <taxon>Thermodesulfobacteriota</taxon>
        <taxon>Desulfuromonadia</taxon>
        <taxon>Desulfuromonadales</taxon>
        <taxon>Syntrophotaleaceae</taxon>
        <taxon>Syntrophotalea</taxon>
    </lineage>
</organism>
<dbReference type="STRING" id="29542.A6070_06265"/>
<evidence type="ECO:0008006" key="3">
    <source>
        <dbReference type="Google" id="ProtNLM"/>
    </source>
</evidence>
<name>A0A1L3GII7_SYNAC</name>
<dbReference type="EMBL" id="CP015518">
    <property type="protein sequence ID" value="APG25695.1"/>
    <property type="molecule type" value="Genomic_DNA"/>
</dbReference>
<proteinExistence type="predicted"/>
<evidence type="ECO:0000313" key="1">
    <source>
        <dbReference type="EMBL" id="APG25695.1"/>
    </source>
</evidence>
<reference evidence="1 2" key="1">
    <citation type="journal article" date="2017" name="Genome Announc.">
        <title>Complete Genome Sequences of Two Acetylene-Fermenting Pelobacter acetylenicus Strains.</title>
        <authorList>
            <person name="Sutton J.M."/>
            <person name="Baesman S.M."/>
            <person name="Fierst J.L."/>
            <person name="Poret-Peterson A.T."/>
            <person name="Oremland R.S."/>
            <person name="Dunlap D.S."/>
            <person name="Akob D.M."/>
        </authorList>
    </citation>
    <scope>NUCLEOTIDE SEQUENCE [LARGE SCALE GENOMIC DNA]</scope>
    <source>
        <strain evidence="1 2">DSM 3247</strain>
    </source>
</reference>
<dbReference type="KEGG" id="pace:A6070_06265"/>
<dbReference type="InterPro" id="IPR013406">
    <property type="entry name" value="CHP02574_addiction_mod"/>
</dbReference>
<keyword evidence="2" id="KW-1185">Reference proteome</keyword>
<dbReference type="RefSeq" id="WP_072287538.1">
    <property type="nucleotide sequence ID" value="NZ_CP015455.1"/>
</dbReference>
<sequence length="73" mass="8609">MPTAKELVQEIEKLSPAERVRLIDKVVRDTIRPDVEIEGVWVKEVEARWKAFESGEIATVSYEFVMDKYRNQR</sequence>
<dbReference type="Pfam" id="PF09720">
    <property type="entry name" value="Unstab_antitox"/>
    <property type="match status" value="1"/>
</dbReference>
<dbReference type="AlphaFoldDB" id="A0A1L3GII7"/>
<protein>
    <recommendedName>
        <fullName evidence="3">Addiction module component, TIGR02574 family</fullName>
    </recommendedName>
</protein>
<gene>
    <name evidence="1" type="ORF">A7E75_12240</name>
</gene>
<dbReference type="OrthoDB" id="5347864at2"/>
<evidence type="ECO:0000313" key="2">
    <source>
        <dbReference type="Proteomes" id="UP000182264"/>
    </source>
</evidence>
<accession>A0A1L3GII7</accession>